<dbReference type="AlphaFoldDB" id="A0A7J5A9I8"/>
<comment type="caution">
    <text evidence="1">The sequence shown here is derived from an EMBL/GenBank/DDBJ whole genome shotgun (WGS) entry which is preliminary data.</text>
</comment>
<evidence type="ECO:0000313" key="2">
    <source>
        <dbReference type="Proteomes" id="UP000467305"/>
    </source>
</evidence>
<protein>
    <recommendedName>
        <fullName evidence="3">Lipoprotein</fullName>
    </recommendedName>
</protein>
<dbReference type="Proteomes" id="UP000467305">
    <property type="component" value="Unassembled WGS sequence"/>
</dbReference>
<keyword evidence="2" id="KW-1185">Reference proteome</keyword>
<proteinExistence type="predicted"/>
<name>A0A7J5A9I8_9FLAO</name>
<evidence type="ECO:0008006" key="3">
    <source>
        <dbReference type="Google" id="ProtNLM"/>
    </source>
</evidence>
<dbReference type="EMBL" id="WAAU01000029">
    <property type="protein sequence ID" value="KAB1154241.1"/>
    <property type="molecule type" value="Genomic_DNA"/>
</dbReference>
<gene>
    <name evidence="1" type="ORF">F7018_14815</name>
</gene>
<dbReference type="OrthoDB" id="1188558at2"/>
<evidence type="ECO:0000313" key="1">
    <source>
        <dbReference type="EMBL" id="KAB1154241.1"/>
    </source>
</evidence>
<reference evidence="1 2" key="1">
    <citation type="submission" date="2019-09" db="EMBL/GenBank/DDBJ databases">
        <authorList>
            <person name="Cao W.R."/>
        </authorList>
    </citation>
    <scope>NUCLEOTIDE SEQUENCE [LARGE SCALE GENOMIC DNA]</scope>
    <source>
        <strain evidence="2">a4</strain>
    </source>
</reference>
<dbReference type="PROSITE" id="PS51257">
    <property type="entry name" value="PROKAR_LIPOPROTEIN"/>
    <property type="match status" value="1"/>
</dbReference>
<dbReference type="RefSeq" id="WP_150900875.1">
    <property type="nucleotide sequence ID" value="NZ_WAAU01000029.1"/>
</dbReference>
<accession>A0A7J5A9I8</accession>
<organism evidence="1 2">
    <name type="scientific">Tenacibaculum aiptasiae</name>
    <dbReference type="NCBI Taxonomy" id="426481"/>
    <lineage>
        <taxon>Bacteria</taxon>
        <taxon>Pseudomonadati</taxon>
        <taxon>Bacteroidota</taxon>
        <taxon>Flavobacteriia</taxon>
        <taxon>Flavobacteriales</taxon>
        <taxon>Flavobacteriaceae</taxon>
        <taxon>Tenacibaculum</taxon>
    </lineage>
</organism>
<sequence>MRKTKSYILLLIIILTFSCRKESKTEIKKNIDLDLKKTTELISQILIDKNDSYLSSSCISENQKAFTSSDFLYYGEKANKYLNIKDSLHFKTQEKLFNEFKIMKELTLNKKIITEKQHIELESKREFWKWIEINCEKGYCSISKPIFNENYDLAYIVIFRRLFDFDSSGEILIYEFKNGKWKEKEQIERWIS</sequence>